<organism evidence="7 8">
    <name type="scientific">Photobacterium indicum</name>
    <dbReference type="NCBI Taxonomy" id="81447"/>
    <lineage>
        <taxon>Bacteria</taxon>
        <taxon>Pseudomonadati</taxon>
        <taxon>Pseudomonadota</taxon>
        <taxon>Gammaproteobacteria</taxon>
        <taxon>Vibrionales</taxon>
        <taxon>Vibrionaceae</taxon>
        <taxon>Photobacterium</taxon>
    </lineage>
</organism>
<feature type="transmembrane region" description="Helical" evidence="6">
    <location>
        <begin position="20"/>
        <end position="40"/>
    </location>
</feature>
<dbReference type="Pfam" id="PF17537">
    <property type="entry name" value="DUF5455"/>
    <property type="match status" value="1"/>
</dbReference>
<evidence type="ECO:0000313" key="8">
    <source>
        <dbReference type="Proteomes" id="UP000241803"/>
    </source>
</evidence>
<evidence type="ECO:0000256" key="3">
    <source>
        <dbReference type="ARBA" id="ARBA00022870"/>
    </source>
</evidence>
<gene>
    <name evidence="7" type="ORF">C9J47_20510</name>
</gene>
<evidence type="ECO:0000313" key="7">
    <source>
        <dbReference type="EMBL" id="PSV44047.1"/>
    </source>
</evidence>
<keyword evidence="5 6" id="KW-0472">Membrane</keyword>
<dbReference type="RefSeq" id="WP_107255174.1">
    <property type="nucleotide sequence ID" value="NZ_PYOC01000010.1"/>
</dbReference>
<dbReference type="EMBL" id="PYOC01000010">
    <property type="protein sequence ID" value="PSV44047.1"/>
    <property type="molecule type" value="Genomic_DNA"/>
</dbReference>
<keyword evidence="2 6" id="KW-0812">Transmembrane</keyword>
<feature type="transmembrane region" description="Helical" evidence="6">
    <location>
        <begin position="83"/>
        <end position="104"/>
    </location>
</feature>
<protein>
    <submittedName>
        <fullName evidence="7">Uncharacterized protein</fullName>
    </submittedName>
</protein>
<keyword evidence="4 6" id="KW-1133">Transmembrane helix</keyword>
<reference evidence="7 8" key="1">
    <citation type="submission" date="2018-03" db="EMBL/GenBank/DDBJ databases">
        <title>Whole genome sequencing of Histamine producing bacteria.</title>
        <authorList>
            <person name="Butler K."/>
        </authorList>
    </citation>
    <scope>NUCLEOTIDE SEQUENCE [LARGE SCALE GENOMIC DNA]</scope>
    <source>
        <strain evidence="7 8">ATCC 19614</strain>
    </source>
</reference>
<feature type="transmembrane region" description="Helical" evidence="6">
    <location>
        <begin position="47"/>
        <end position="71"/>
    </location>
</feature>
<dbReference type="Proteomes" id="UP000241803">
    <property type="component" value="Unassembled WGS sequence"/>
</dbReference>
<proteinExistence type="predicted"/>
<sequence>MIALLPILTGIGTALRLPALVSSIFAVAMSVFGWFLTWFTKRTAMNLTIIALVSALALVNLLALKGILSGLSYVLPPGISEGFAMVIPSNAPACLSAVFSARVIRWVWEWKAWAIAWMSHV</sequence>
<comment type="subcellular location">
    <subcellularLocation>
        <location evidence="1">Host membrane</location>
    </subcellularLocation>
</comment>
<evidence type="ECO:0000256" key="2">
    <source>
        <dbReference type="ARBA" id="ARBA00022692"/>
    </source>
</evidence>
<name>A0A2T3L3X8_9GAMM</name>
<evidence type="ECO:0000256" key="4">
    <source>
        <dbReference type="ARBA" id="ARBA00022989"/>
    </source>
</evidence>
<evidence type="ECO:0000256" key="5">
    <source>
        <dbReference type="ARBA" id="ARBA00023136"/>
    </source>
</evidence>
<keyword evidence="3" id="KW-1043">Host membrane</keyword>
<evidence type="ECO:0000256" key="6">
    <source>
        <dbReference type="SAM" id="Phobius"/>
    </source>
</evidence>
<comment type="caution">
    <text evidence="7">The sequence shown here is derived from an EMBL/GenBank/DDBJ whole genome shotgun (WGS) entry which is preliminary data.</text>
</comment>
<evidence type="ECO:0000256" key="1">
    <source>
        <dbReference type="ARBA" id="ARBA00004551"/>
    </source>
</evidence>
<accession>A0A2T3L3X8</accession>
<dbReference type="InterPro" id="IPR035210">
    <property type="entry name" value="DUF5455"/>
</dbReference>
<keyword evidence="8" id="KW-1185">Reference proteome</keyword>
<dbReference type="GO" id="GO:0033644">
    <property type="term" value="C:host cell membrane"/>
    <property type="evidence" value="ECO:0007669"/>
    <property type="project" value="UniProtKB-SubCell"/>
</dbReference>
<dbReference type="AlphaFoldDB" id="A0A2T3L3X8"/>